<sequence>MIKGNTYNNMTYKVIYVARRMVYYLLTIRKYEGFVKCHIIHVAVIYGHYTNALSDNIQR</sequence>
<evidence type="ECO:0000313" key="2">
    <source>
        <dbReference type="Proteomes" id="UP000315289"/>
    </source>
</evidence>
<dbReference type="EMBL" id="VOAH01000003">
    <property type="protein sequence ID" value="TVP41552.1"/>
    <property type="molecule type" value="Genomic_DNA"/>
</dbReference>
<protein>
    <submittedName>
        <fullName evidence="1">Uncharacterized protein</fullName>
    </submittedName>
</protein>
<comment type="caution">
    <text evidence="1">The sequence shown here is derived from an EMBL/GenBank/DDBJ whole genome shotgun (WGS) entry which is preliminary data.</text>
</comment>
<keyword evidence="2" id="KW-1185">Reference proteome</keyword>
<gene>
    <name evidence="1" type="ORF">NARC_30267</name>
</gene>
<proteinExistence type="predicted"/>
<accession>A0A557SY83</accession>
<dbReference type="Proteomes" id="UP000315289">
    <property type="component" value="Unassembled WGS sequence"/>
</dbReference>
<evidence type="ECO:0000313" key="1">
    <source>
        <dbReference type="EMBL" id="TVP41552.1"/>
    </source>
</evidence>
<dbReference type="AlphaFoldDB" id="A0A557SY83"/>
<organism evidence="1 2">
    <name type="scientific">Candidatus Nitrosocosmicus arcticus</name>
    <dbReference type="NCBI Taxonomy" id="2035267"/>
    <lineage>
        <taxon>Archaea</taxon>
        <taxon>Nitrososphaerota</taxon>
        <taxon>Nitrososphaeria</taxon>
        <taxon>Nitrososphaerales</taxon>
        <taxon>Nitrososphaeraceae</taxon>
        <taxon>Candidatus Nitrosocosmicus</taxon>
    </lineage>
</organism>
<reference evidence="1 2" key="1">
    <citation type="journal article" date="2019" name="Front. Microbiol.">
        <title>Ammonia Oxidation by the Arctic Terrestrial Thaumarchaeote Candidatus Nitrosocosmicus arcticus Is Stimulated by Increasing Temperatures.</title>
        <authorList>
            <person name="Alves R.J.E."/>
            <person name="Kerou M."/>
            <person name="Zappe A."/>
            <person name="Bittner R."/>
            <person name="Abby S.S."/>
            <person name="Schmidt H.A."/>
            <person name="Pfeifer K."/>
            <person name="Schleper C."/>
        </authorList>
    </citation>
    <scope>NUCLEOTIDE SEQUENCE [LARGE SCALE GENOMIC DNA]</scope>
    <source>
        <strain evidence="1 2">Kfb</strain>
    </source>
</reference>
<name>A0A557SY83_9ARCH</name>